<feature type="region of interest" description="Disordered" evidence="1">
    <location>
        <begin position="117"/>
        <end position="185"/>
    </location>
</feature>
<dbReference type="Proteomes" id="UP001356427">
    <property type="component" value="Unassembled WGS sequence"/>
</dbReference>
<accession>A0AAN8KT90</accession>
<keyword evidence="3" id="KW-1185">Reference proteome</keyword>
<dbReference type="EMBL" id="JAGTTL010000027">
    <property type="protein sequence ID" value="KAK6300624.1"/>
    <property type="molecule type" value="Genomic_DNA"/>
</dbReference>
<evidence type="ECO:0000313" key="2">
    <source>
        <dbReference type="EMBL" id="KAK6300624.1"/>
    </source>
</evidence>
<reference evidence="2 3" key="1">
    <citation type="submission" date="2021-04" db="EMBL/GenBank/DDBJ databases">
        <authorList>
            <person name="De Guttry C."/>
            <person name="Zahm M."/>
            <person name="Klopp C."/>
            <person name="Cabau C."/>
            <person name="Louis A."/>
            <person name="Berthelot C."/>
            <person name="Parey E."/>
            <person name="Roest Crollius H."/>
            <person name="Montfort J."/>
            <person name="Robinson-Rechavi M."/>
            <person name="Bucao C."/>
            <person name="Bouchez O."/>
            <person name="Gislard M."/>
            <person name="Lluch J."/>
            <person name="Milhes M."/>
            <person name="Lampietro C."/>
            <person name="Lopez Roques C."/>
            <person name="Donnadieu C."/>
            <person name="Braasch I."/>
            <person name="Desvignes T."/>
            <person name="Postlethwait J."/>
            <person name="Bobe J."/>
            <person name="Wedekind C."/>
            <person name="Guiguen Y."/>
        </authorList>
    </citation>
    <scope>NUCLEOTIDE SEQUENCE [LARGE SCALE GENOMIC DNA]</scope>
    <source>
        <strain evidence="2">Cs_M1</strain>
        <tissue evidence="2">Blood</tissue>
    </source>
</reference>
<sequence>MSQQKHYESTEDGASSSSQASIVEQSVLIPIYFYSSKSRYGKGKTVFSQTRYTPSEVMPVDSGNAPKDNHVGITEPSLYPPLVNDPASFMALPANWRDTPKGDYGYIPQTAPKGTCSYAPAETTSSRASAEATGHVPRQKQQDPGRCKRPHVPQQMWQATIPQQMRQPPVPQQGFDKEIDTPTVA</sequence>
<feature type="region of interest" description="Disordered" evidence="1">
    <location>
        <begin position="1"/>
        <end position="20"/>
    </location>
</feature>
<dbReference type="InterPro" id="IPR009803">
    <property type="entry name" value="DUF1373"/>
</dbReference>
<dbReference type="AlphaFoldDB" id="A0AAN8KT90"/>
<evidence type="ECO:0000313" key="3">
    <source>
        <dbReference type="Proteomes" id="UP001356427"/>
    </source>
</evidence>
<proteinExistence type="predicted"/>
<gene>
    <name evidence="2" type="ORF">J4Q44_G00287220</name>
</gene>
<evidence type="ECO:0000256" key="1">
    <source>
        <dbReference type="SAM" id="MobiDB-lite"/>
    </source>
</evidence>
<protein>
    <submittedName>
        <fullName evidence="2">Uncharacterized protein</fullName>
    </submittedName>
</protein>
<name>A0AAN8KT90_9TELE</name>
<comment type="caution">
    <text evidence="2">The sequence shown here is derived from an EMBL/GenBank/DDBJ whole genome shotgun (WGS) entry which is preliminary data.</text>
</comment>
<organism evidence="2 3">
    <name type="scientific">Coregonus suidteri</name>
    <dbReference type="NCBI Taxonomy" id="861788"/>
    <lineage>
        <taxon>Eukaryota</taxon>
        <taxon>Metazoa</taxon>
        <taxon>Chordata</taxon>
        <taxon>Craniata</taxon>
        <taxon>Vertebrata</taxon>
        <taxon>Euteleostomi</taxon>
        <taxon>Actinopterygii</taxon>
        <taxon>Neopterygii</taxon>
        <taxon>Teleostei</taxon>
        <taxon>Protacanthopterygii</taxon>
        <taxon>Salmoniformes</taxon>
        <taxon>Salmonidae</taxon>
        <taxon>Coregoninae</taxon>
        <taxon>Coregonus</taxon>
    </lineage>
</organism>
<feature type="compositionally biased region" description="Low complexity" evidence="1">
    <location>
        <begin position="119"/>
        <end position="133"/>
    </location>
</feature>
<dbReference type="Pfam" id="PF07117">
    <property type="entry name" value="DUF1373"/>
    <property type="match status" value="1"/>
</dbReference>
<feature type="compositionally biased region" description="Basic and acidic residues" evidence="1">
    <location>
        <begin position="175"/>
        <end position="185"/>
    </location>
</feature>